<proteinExistence type="predicted"/>
<dbReference type="PANTHER" id="PTHR34468:SF2">
    <property type="entry name" value="MICROTUBULE-ASSOCIATED FUTSCH-LIKE PROTEIN"/>
    <property type="match status" value="1"/>
</dbReference>
<dbReference type="KEGG" id="cmos:111429795"/>
<evidence type="ECO:0000256" key="1">
    <source>
        <dbReference type="SAM" id="MobiDB-lite"/>
    </source>
</evidence>
<name>A0A6J1E658_CUCMO</name>
<feature type="compositionally biased region" description="Polar residues" evidence="1">
    <location>
        <begin position="110"/>
        <end position="122"/>
    </location>
</feature>
<feature type="region of interest" description="Disordered" evidence="1">
    <location>
        <begin position="204"/>
        <end position="357"/>
    </location>
</feature>
<evidence type="ECO:0000313" key="2">
    <source>
        <dbReference type="Proteomes" id="UP000504609"/>
    </source>
</evidence>
<feature type="region of interest" description="Disordered" evidence="1">
    <location>
        <begin position="1"/>
        <end position="93"/>
    </location>
</feature>
<dbReference type="GeneID" id="111429795"/>
<gene>
    <name evidence="3" type="primary">LOC111429795</name>
</gene>
<evidence type="ECO:0000313" key="3">
    <source>
        <dbReference type="RefSeq" id="XP_022921570.1"/>
    </source>
</evidence>
<keyword evidence="2" id="KW-1185">Reference proteome</keyword>
<organism evidence="2 3">
    <name type="scientific">Cucurbita moschata</name>
    <name type="common">Winter crookneck squash</name>
    <name type="synonym">Cucurbita pepo var. moschata</name>
    <dbReference type="NCBI Taxonomy" id="3662"/>
    <lineage>
        <taxon>Eukaryota</taxon>
        <taxon>Viridiplantae</taxon>
        <taxon>Streptophyta</taxon>
        <taxon>Embryophyta</taxon>
        <taxon>Tracheophyta</taxon>
        <taxon>Spermatophyta</taxon>
        <taxon>Magnoliopsida</taxon>
        <taxon>eudicotyledons</taxon>
        <taxon>Gunneridae</taxon>
        <taxon>Pentapetalae</taxon>
        <taxon>rosids</taxon>
        <taxon>fabids</taxon>
        <taxon>Cucurbitales</taxon>
        <taxon>Cucurbitaceae</taxon>
        <taxon>Cucurbiteae</taxon>
        <taxon>Cucurbita</taxon>
    </lineage>
</organism>
<dbReference type="RefSeq" id="XP_022921570.1">
    <property type="nucleotide sequence ID" value="XM_023065802.1"/>
</dbReference>
<reference evidence="3" key="1">
    <citation type="submission" date="2025-08" db="UniProtKB">
        <authorList>
            <consortium name="RefSeq"/>
        </authorList>
    </citation>
    <scope>IDENTIFICATION</scope>
    <source>
        <tissue evidence="3">Young leaves</tissue>
    </source>
</reference>
<feature type="compositionally biased region" description="Basic residues" evidence="1">
    <location>
        <begin position="292"/>
        <end position="301"/>
    </location>
</feature>
<accession>A0A6J1E658</accession>
<protein>
    <submittedName>
        <fullName evidence="3">Uncharacterized protein LOC111429795</fullName>
    </submittedName>
</protein>
<dbReference type="PANTHER" id="PTHR34468">
    <property type="entry name" value="MICROTUBULE-ASSOCIATED FUTSCH-LIKE PROTEIN"/>
    <property type="match status" value="1"/>
</dbReference>
<dbReference type="Proteomes" id="UP000504609">
    <property type="component" value="Unplaced"/>
</dbReference>
<dbReference type="AlphaFoldDB" id="A0A6J1E658"/>
<feature type="compositionally biased region" description="Low complexity" evidence="1">
    <location>
        <begin position="48"/>
        <end position="66"/>
    </location>
</feature>
<feature type="region of interest" description="Disordered" evidence="1">
    <location>
        <begin position="103"/>
        <end position="122"/>
    </location>
</feature>
<sequence>MEESIKEQQSTPLPGNSARPKLQRYTLRSGTKSKEEKPPVREMSNPPSSASRRGRSVSSVSKSVGVLDLSAKDKYAKPPRRLSIPTKNVSPTRKLVGNITPISEVRRTARSQGKSDTPVSDVSRSSKKRFNLLSSTSYWLSQIKLSEAASKHSVSLGFFKLALEAGCKPLHRMREELKSYIDRCNLDESEQTVKDLLENYNSAEDTEQLQDSETFSSQGPELGTRSSDEEVHSSSSTVEPRKLKPKSLNTDVNKTTTPVTGVKQRNLTTTPTNRGLWNKNAAPNSTSETAKRSVKKQPHKPNKQEPIQVKEKAKKHGKKQLSDKAPGSTSPEEDSVQSNKENLESPPIEVTSTEEVI</sequence>
<feature type="compositionally biased region" description="Polar residues" evidence="1">
    <location>
        <begin position="247"/>
        <end position="288"/>
    </location>
</feature>